<dbReference type="InterPro" id="IPR020904">
    <property type="entry name" value="Sc_DH/Rdtase_CS"/>
</dbReference>
<evidence type="ECO:0000256" key="1">
    <source>
        <dbReference type="ARBA" id="ARBA00006484"/>
    </source>
</evidence>
<organism evidence="3 4">
    <name type="scientific">Roseateles agri</name>
    <dbReference type="NCBI Taxonomy" id="3098619"/>
    <lineage>
        <taxon>Bacteria</taxon>
        <taxon>Pseudomonadati</taxon>
        <taxon>Pseudomonadota</taxon>
        <taxon>Betaproteobacteria</taxon>
        <taxon>Burkholderiales</taxon>
        <taxon>Sphaerotilaceae</taxon>
        <taxon>Roseateles</taxon>
    </lineage>
</organism>
<dbReference type="RefSeq" id="WP_320423552.1">
    <property type="nucleotide sequence ID" value="NZ_JAXCLA010000004.1"/>
</dbReference>
<evidence type="ECO:0000256" key="2">
    <source>
        <dbReference type="ARBA" id="ARBA00023002"/>
    </source>
</evidence>
<comment type="caution">
    <text evidence="3">The sequence shown here is derived from an EMBL/GenBank/DDBJ whole genome shotgun (WGS) entry which is preliminary data.</text>
</comment>
<sequence length="247" mass="26078">MTEKIALVTGASRGLGAEIARGLAADGWAVAVNYHADTAGAEAVVASIHAAGGRAVAARFDVTDEASVRDGLATIAAQLGPVDLIVNNATGPQPMMPIMEQSWEHHLDQLRFFVKAPLLLLHAVLPDWRARKVGRVIHIGSEVIDIGNSNFAHYVSAKGAMLGLTRSWASELGPEGICVNLVAPGWIPVERHAGTPEQEYATYRSLTPLRRQGSPADVAGMVRFLASPAADFITGQTFSVNGGRTLA</sequence>
<gene>
    <name evidence="3" type="ORF">SNE35_14120</name>
</gene>
<dbReference type="SUPFAM" id="SSF51735">
    <property type="entry name" value="NAD(P)-binding Rossmann-fold domains"/>
    <property type="match status" value="1"/>
</dbReference>
<dbReference type="PANTHER" id="PTHR43639">
    <property type="entry name" value="OXIDOREDUCTASE, SHORT-CHAIN DEHYDROGENASE/REDUCTASE FAMILY (AFU_ORTHOLOGUE AFUA_5G02870)"/>
    <property type="match status" value="1"/>
</dbReference>
<dbReference type="PANTHER" id="PTHR43639:SF1">
    <property type="entry name" value="SHORT-CHAIN DEHYDROGENASE_REDUCTASE FAMILY PROTEIN"/>
    <property type="match status" value="1"/>
</dbReference>
<protein>
    <submittedName>
        <fullName evidence="3">SDR family oxidoreductase</fullName>
    </submittedName>
</protein>
<dbReference type="PRINTS" id="PR00081">
    <property type="entry name" value="GDHRDH"/>
</dbReference>
<dbReference type="PRINTS" id="PR00080">
    <property type="entry name" value="SDRFAMILY"/>
</dbReference>
<comment type="similarity">
    <text evidence="1">Belongs to the short-chain dehydrogenases/reductases (SDR) family.</text>
</comment>
<dbReference type="EMBL" id="JAXCLA010000004">
    <property type="protein sequence ID" value="MDY0745653.1"/>
    <property type="molecule type" value="Genomic_DNA"/>
</dbReference>
<dbReference type="Pfam" id="PF13561">
    <property type="entry name" value="adh_short_C2"/>
    <property type="match status" value="1"/>
</dbReference>
<accession>A0ABU5DIU2</accession>
<dbReference type="InterPro" id="IPR036291">
    <property type="entry name" value="NAD(P)-bd_dom_sf"/>
</dbReference>
<evidence type="ECO:0000313" key="3">
    <source>
        <dbReference type="EMBL" id="MDY0745653.1"/>
    </source>
</evidence>
<proteinExistence type="inferred from homology"/>
<dbReference type="InterPro" id="IPR002347">
    <property type="entry name" value="SDR_fam"/>
</dbReference>
<reference evidence="3 4" key="1">
    <citation type="submission" date="2023-11" db="EMBL/GenBank/DDBJ databases">
        <title>Paucibacter sp. nov., isolated from fresh soil in Korea.</title>
        <authorList>
            <person name="Le N.T.T."/>
        </authorList>
    </citation>
    <scope>NUCLEOTIDE SEQUENCE [LARGE SCALE GENOMIC DNA]</scope>
    <source>
        <strain evidence="3 4">R3-3</strain>
    </source>
</reference>
<keyword evidence="4" id="KW-1185">Reference proteome</keyword>
<name>A0ABU5DIU2_9BURK</name>
<dbReference type="Gene3D" id="3.40.50.720">
    <property type="entry name" value="NAD(P)-binding Rossmann-like Domain"/>
    <property type="match status" value="1"/>
</dbReference>
<keyword evidence="2" id="KW-0560">Oxidoreductase</keyword>
<dbReference type="Proteomes" id="UP001285263">
    <property type="component" value="Unassembled WGS sequence"/>
</dbReference>
<dbReference type="PROSITE" id="PS00061">
    <property type="entry name" value="ADH_SHORT"/>
    <property type="match status" value="1"/>
</dbReference>
<evidence type="ECO:0000313" key="4">
    <source>
        <dbReference type="Proteomes" id="UP001285263"/>
    </source>
</evidence>